<evidence type="ECO:0000313" key="1">
    <source>
        <dbReference type="EMBL" id="EMG36597.1"/>
    </source>
</evidence>
<dbReference type="EMBL" id="AOSV01000029">
    <property type="protein sequence ID" value="EMG36597.1"/>
    <property type="molecule type" value="Genomic_DNA"/>
</dbReference>
<gene>
    <name evidence="1" type="ORF">PCS_02609</name>
</gene>
<organism evidence="1 2">
    <name type="scientific">Desulfocurvibacter africanus PCS</name>
    <dbReference type="NCBI Taxonomy" id="1262666"/>
    <lineage>
        <taxon>Bacteria</taxon>
        <taxon>Pseudomonadati</taxon>
        <taxon>Thermodesulfobacteriota</taxon>
        <taxon>Desulfovibrionia</taxon>
        <taxon>Desulfovibrionales</taxon>
        <taxon>Desulfovibrionaceae</taxon>
        <taxon>Desulfocurvibacter</taxon>
    </lineage>
</organism>
<protein>
    <submittedName>
        <fullName evidence="1">Uncharacterized protein</fullName>
    </submittedName>
</protein>
<dbReference type="AlphaFoldDB" id="M5PQI2"/>
<sequence>MTEQQTMTQLDALIITMEQVRQGRDAVEAAHEYLRRFEGATVRSVRPQSIKRQVLRLAARGVEKIHIAQSLNITLRRVEQILSEDH</sequence>
<name>M5PQI2_DESAF</name>
<proteinExistence type="predicted"/>
<dbReference type="Proteomes" id="UP000011922">
    <property type="component" value="Unassembled WGS sequence"/>
</dbReference>
<evidence type="ECO:0000313" key="2">
    <source>
        <dbReference type="Proteomes" id="UP000011922"/>
    </source>
</evidence>
<accession>M5PQI2</accession>
<dbReference type="PATRIC" id="fig|1262666.3.peg.2649"/>
<comment type="caution">
    <text evidence="1">The sequence shown here is derived from an EMBL/GenBank/DDBJ whole genome shotgun (WGS) entry which is preliminary data.</text>
</comment>
<reference evidence="1 2" key="1">
    <citation type="journal article" date="2013" name="Genome Announc.">
        <title>Draft Genome Sequence for Desulfovibrio africanus Strain PCS.</title>
        <authorList>
            <person name="Brown S.D."/>
            <person name="Utturkar S.M."/>
            <person name="Arkin A.P."/>
            <person name="Deutschbauer A.M."/>
            <person name="Elias D.A."/>
            <person name="Hazen T.C."/>
            <person name="Chakraborty R."/>
        </authorList>
    </citation>
    <scope>NUCLEOTIDE SEQUENCE [LARGE SCALE GENOMIC DNA]</scope>
    <source>
        <strain evidence="1 2">PCS</strain>
    </source>
</reference>